<dbReference type="Gene3D" id="2.40.160.50">
    <property type="entry name" value="membrane protein fhac: a member of the omp85/tpsb transporter family"/>
    <property type="match status" value="1"/>
</dbReference>
<evidence type="ECO:0000256" key="5">
    <source>
        <dbReference type="ARBA" id="ARBA00023237"/>
    </source>
</evidence>
<dbReference type="EMBL" id="LGTQ01000015">
    <property type="protein sequence ID" value="KPM46732.1"/>
    <property type="molecule type" value="Genomic_DNA"/>
</dbReference>
<comment type="subcellular location">
    <subcellularLocation>
        <location evidence="1">Membrane</location>
    </subcellularLocation>
</comment>
<dbReference type="RefSeq" id="WP_082391416.1">
    <property type="nucleotide sequence ID" value="NZ_JXSZ01000015.1"/>
</dbReference>
<gene>
    <name evidence="7" type="ORF">AFM12_18345</name>
</gene>
<dbReference type="STRING" id="1605367.AFM12_18345"/>
<keyword evidence="5" id="KW-0998">Cell outer membrane</keyword>
<dbReference type="InterPro" id="IPR039910">
    <property type="entry name" value="D15-like"/>
</dbReference>
<keyword evidence="4" id="KW-0472">Membrane</keyword>
<comment type="caution">
    <text evidence="7">The sequence shown here is derived from an EMBL/GenBank/DDBJ whole genome shotgun (WGS) entry which is preliminary data.</text>
</comment>
<keyword evidence="2" id="KW-0812">Transmembrane</keyword>
<dbReference type="InterPro" id="IPR000184">
    <property type="entry name" value="Bac_surfAg_D15"/>
</dbReference>
<dbReference type="AlphaFoldDB" id="A0A0N8H993"/>
<evidence type="ECO:0000256" key="1">
    <source>
        <dbReference type="ARBA" id="ARBA00004370"/>
    </source>
</evidence>
<keyword evidence="3" id="KW-0732">Signal</keyword>
<dbReference type="PATRIC" id="fig|1605367.3.peg.1106"/>
<evidence type="ECO:0000259" key="6">
    <source>
        <dbReference type="Pfam" id="PF01103"/>
    </source>
</evidence>
<evidence type="ECO:0000256" key="2">
    <source>
        <dbReference type="ARBA" id="ARBA00022692"/>
    </source>
</evidence>
<feature type="domain" description="Bacterial surface antigen (D15)" evidence="6">
    <location>
        <begin position="577"/>
        <end position="740"/>
    </location>
</feature>
<evidence type="ECO:0000313" key="8">
    <source>
        <dbReference type="Proteomes" id="UP000050454"/>
    </source>
</evidence>
<reference evidence="7 8" key="1">
    <citation type="submission" date="2015-07" db="EMBL/GenBank/DDBJ databases">
        <title>The draft genome sequence of Leadbetterella sp. JN14-9.</title>
        <authorList>
            <person name="Liu Y."/>
            <person name="Du J."/>
            <person name="Shao Z."/>
        </authorList>
    </citation>
    <scope>NUCLEOTIDE SEQUENCE [LARGE SCALE GENOMIC DNA]</scope>
    <source>
        <strain evidence="7 8">JN14-9</strain>
    </source>
</reference>
<dbReference type="Proteomes" id="UP000050454">
    <property type="component" value="Unassembled WGS sequence"/>
</dbReference>
<protein>
    <recommendedName>
        <fullName evidence="6">Bacterial surface antigen (D15) domain-containing protein</fullName>
    </recommendedName>
</protein>
<evidence type="ECO:0000256" key="4">
    <source>
        <dbReference type="ARBA" id="ARBA00023136"/>
    </source>
</evidence>
<evidence type="ECO:0000313" key="7">
    <source>
        <dbReference type="EMBL" id="KPM46732.1"/>
    </source>
</evidence>
<dbReference type="Pfam" id="PF01103">
    <property type="entry name" value="Omp85"/>
    <property type="match status" value="1"/>
</dbReference>
<sequence>MRVFKYIALLAFLSSCSLQKKLPEGSRLYAGAEVNVKSESGRGKPGEAEEVLSSNTFPASNTMLLGFPYKVWFYYTIGEARKEKGLRSFLQRKLAEKPVFFNPSNLETNEDNLENIASNMGYFTTEVRGEAVSKKYKTKAVYEVELSPRYFIKEVTFDTADFSIHSQPELIYRKSRLRSGQPYVLQDIVSERQRISGLFQDDGYYLLDANRIIVRVDTNLNSYEANLHVELKEEFREQFSRRFTIRDVKIYTSFDNPGEKRDTLQQSLSSLQNTGLLVYSTGRYFKPKVFKESIVFRQGDLYSKERQEASYNRLANLKNFKFIRNKFDIASDSSANWLDVSYFLSPVKRKSLTAKLNGQTKNNGLVGAEVGASWQNRNFFHAAENLTIDFNIGRDLQFSNGELANNFTRFDLSAELVFPRFVLLFNKLKTSLSGGIPKSSVYLSYEELNQEGLYTQTSLNTGLTYYWRKNAEYDHTLTPLYFNLVKPRNVSEAFVDQVLESENPNDLRRYFEILDSRLILGIEYKLNYLPAFVQDRWNTWNLNFGLDIAGNIASLIASKDVNSENGTRNLFGVPFDQFVKLTFETRFYRKFGDITWASRLFSGFGLPYGNSSIIPQFKQYFIGGSNSLRGFRARSLGPGTVAPQNLTGSVFGNAISGDIRMEFNSEIRYKVNDLIELATFYDTGNIWFYNENSAFGTDGKFSKNFLNELAADIGLGLRLDFTYLILRGDLAIPVRKPWLREDPWVFDQIRFGQKNWRRENLVFSLAIAHPF</sequence>
<dbReference type="PANTHER" id="PTHR12815">
    <property type="entry name" value="SORTING AND ASSEMBLY MACHINERY SAMM50 PROTEIN FAMILY MEMBER"/>
    <property type="match status" value="1"/>
</dbReference>
<accession>A0A0N8H993</accession>
<keyword evidence="8" id="KW-1185">Reference proteome</keyword>
<dbReference type="PANTHER" id="PTHR12815:SF47">
    <property type="entry name" value="TRANSLOCATION AND ASSEMBLY MODULE SUBUNIT TAMA"/>
    <property type="match status" value="1"/>
</dbReference>
<name>A0A0N8H993_9BACT</name>
<proteinExistence type="predicted"/>
<dbReference type="OrthoDB" id="9814535at2"/>
<dbReference type="GO" id="GO:0019867">
    <property type="term" value="C:outer membrane"/>
    <property type="evidence" value="ECO:0007669"/>
    <property type="project" value="InterPro"/>
</dbReference>
<organism evidence="7 8">
    <name type="scientific">Jiulongibacter sediminis</name>
    <dbReference type="NCBI Taxonomy" id="1605367"/>
    <lineage>
        <taxon>Bacteria</taxon>
        <taxon>Pseudomonadati</taxon>
        <taxon>Bacteroidota</taxon>
        <taxon>Cytophagia</taxon>
        <taxon>Cytophagales</taxon>
        <taxon>Leadbetterellaceae</taxon>
        <taxon>Jiulongibacter</taxon>
    </lineage>
</organism>
<dbReference type="PROSITE" id="PS51257">
    <property type="entry name" value="PROKAR_LIPOPROTEIN"/>
    <property type="match status" value="1"/>
</dbReference>
<evidence type="ECO:0000256" key="3">
    <source>
        <dbReference type="ARBA" id="ARBA00022729"/>
    </source>
</evidence>